<proteinExistence type="predicted"/>
<keyword evidence="1" id="KW-0472">Membrane</keyword>
<sequence>MEQEREATLGRKTADSRWLKIFLFLTGTLASTIVLKVGQVQYLEILYFIELLVLLTVFCRSGYVIRWFRPYLRIAIWYLFFSIATLILSIFALRYDFYFPGPVSVLKYPVVITVSRIIELLASVSIMLYLASRFRIDRSKIAFTMRVYFWVGVVSAFFSIVSYPISVAKIAELGSYGSSHRMRGFYNEGGPYGLYLISVFLIGITLYKVGWINKNRLRFAFVILAIAFLGSQSKAAFCAVLVILLLNGLLAKSFRKRVLLIAAIGIFLVTIYQFIDLGAAFRNYQRLTLAYERLSHRHAKDANFVLGRVAGAFIVPKMVEAHPIVGVGWGNYGLVRDAPEYRGAAAFAPINDDPGLGIAGMTAELGVPLTFYLAICLILPFIYLRKMQVPLYITNLALLQPIVHLFGGQLNLTYPWVVTAFALGLAYSFREEVEPKMRIEAR</sequence>
<organism evidence="2">
    <name type="scientific">Edaphobacter paludis</name>
    <dbReference type="NCBI Taxonomy" id="3035702"/>
    <lineage>
        <taxon>Bacteria</taxon>
        <taxon>Pseudomonadati</taxon>
        <taxon>Acidobacteriota</taxon>
        <taxon>Terriglobia</taxon>
        <taxon>Terriglobales</taxon>
        <taxon>Acidobacteriaceae</taxon>
        <taxon>Edaphobacter</taxon>
    </lineage>
</organism>
<dbReference type="EMBL" id="CP121194">
    <property type="protein sequence ID" value="XBH09735.1"/>
    <property type="molecule type" value="Genomic_DNA"/>
</dbReference>
<dbReference type="PANTHER" id="PTHR37422:SF13">
    <property type="entry name" value="LIPOPOLYSACCHARIDE BIOSYNTHESIS PROTEIN PA4999-RELATED"/>
    <property type="match status" value="1"/>
</dbReference>
<keyword evidence="2" id="KW-0436">Ligase</keyword>
<feature type="transmembrane region" description="Helical" evidence="1">
    <location>
        <begin position="105"/>
        <end position="131"/>
    </location>
</feature>
<evidence type="ECO:0000313" key="3">
    <source>
        <dbReference type="EMBL" id="XBH13121.1"/>
    </source>
</evidence>
<protein>
    <submittedName>
        <fullName evidence="2">O-antigen ligase family protein</fullName>
    </submittedName>
</protein>
<feature type="transmembrane region" description="Helical" evidence="1">
    <location>
        <begin position="143"/>
        <end position="165"/>
    </location>
</feature>
<feature type="transmembrane region" description="Helical" evidence="1">
    <location>
        <begin position="221"/>
        <end position="246"/>
    </location>
</feature>
<feature type="transmembrane region" description="Helical" evidence="1">
    <location>
        <begin position="365"/>
        <end position="384"/>
    </location>
</feature>
<accession>A0AAU7D6X0</accession>
<reference evidence="2" key="1">
    <citation type="submission" date="2023-03" db="EMBL/GenBank/DDBJ databases">
        <title>Edaphobacter sp.</title>
        <authorList>
            <person name="Huber K.J."/>
            <person name="Papendorf J."/>
            <person name="Pilke C."/>
            <person name="Bunk B."/>
            <person name="Sproeer C."/>
            <person name="Pester M."/>
        </authorList>
    </citation>
    <scope>NUCLEOTIDE SEQUENCE</scope>
    <source>
        <strain evidence="2">DSM 109919</strain>
        <strain evidence="3">DSM 109920</strain>
    </source>
</reference>
<dbReference type="PANTHER" id="PTHR37422">
    <property type="entry name" value="TEICHURONIC ACID BIOSYNTHESIS PROTEIN TUAE"/>
    <property type="match status" value="1"/>
</dbReference>
<name>A0AAU7CXA9_9BACT</name>
<evidence type="ECO:0000256" key="1">
    <source>
        <dbReference type="SAM" id="Phobius"/>
    </source>
</evidence>
<feature type="transmembrane region" description="Helical" evidence="1">
    <location>
        <begin position="413"/>
        <end position="429"/>
    </location>
</feature>
<dbReference type="InterPro" id="IPR051533">
    <property type="entry name" value="WaaL-like"/>
</dbReference>
<feature type="transmembrane region" description="Helical" evidence="1">
    <location>
        <begin position="258"/>
        <end position="281"/>
    </location>
</feature>
<dbReference type="KEGG" id="epl:P4G45_14765"/>
<dbReference type="EMBL" id="CP121195">
    <property type="protein sequence ID" value="XBH13121.1"/>
    <property type="molecule type" value="Genomic_DNA"/>
</dbReference>
<feature type="transmembrane region" description="Helical" evidence="1">
    <location>
        <begin position="192"/>
        <end position="209"/>
    </location>
</feature>
<keyword evidence="1" id="KW-1133">Transmembrane helix</keyword>
<feature type="transmembrane region" description="Helical" evidence="1">
    <location>
        <begin position="391"/>
        <end position="407"/>
    </location>
</feature>
<feature type="transmembrane region" description="Helical" evidence="1">
    <location>
        <begin position="75"/>
        <end position="93"/>
    </location>
</feature>
<feature type="transmembrane region" description="Helical" evidence="1">
    <location>
        <begin position="21"/>
        <end position="39"/>
    </location>
</feature>
<dbReference type="GO" id="GO:0016874">
    <property type="term" value="F:ligase activity"/>
    <property type="evidence" value="ECO:0007669"/>
    <property type="project" value="UniProtKB-KW"/>
</dbReference>
<accession>A0AAU7CXA9</accession>
<evidence type="ECO:0000313" key="2">
    <source>
        <dbReference type="EMBL" id="XBH09735.1"/>
    </source>
</evidence>
<keyword evidence="1" id="KW-0812">Transmembrane</keyword>
<feature type="transmembrane region" description="Helical" evidence="1">
    <location>
        <begin position="302"/>
        <end position="319"/>
    </location>
</feature>
<dbReference type="AlphaFoldDB" id="A0AAU7CXA9"/>
<feature type="transmembrane region" description="Helical" evidence="1">
    <location>
        <begin position="45"/>
        <end position="63"/>
    </location>
</feature>
<gene>
    <name evidence="2" type="ORF">P4G45_14765</name>
    <name evidence="3" type="ORF">P8936_15720</name>
</gene>
<dbReference type="RefSeq" id="WP_348267243.1">
    <property type="nucleotide sequence ID" value="NZ_CP121194.1"/>
</dbReference>